<dbReference type="Pfam" id="PF20092">
    <property type="entry name" value="DUF6483"/>
    <property type="match status" value="1"/>
</dbReference>
<proteinExistence type="predicted"/>
<dbReference type="AlphaFoldDB" id="A0A1M5XX24"/>
<dbReference type="InterPro" id="IPR045507">
    <property type="entry name" value="DUF6483"/>
</dbReference>
<reference evidence="1 2" key="1">
    <citation type="submission" date="2016-11" db="EMBL/GenBank/DDBJ databases">
        <authorList>
            <person name="Jaros S."/>
            <person name="Januszkiewicz K."/>
            <person name="Wedrychowicz H."/>
        </authorList>
    </citation>
    <scope>NUCLEOTIDE SEQUENCE [LARGE SCALE GENOMIC DNA]</scope>
    <source>
        <strain evidence="1 2">DSM 6191</strain>
    </source>
</reference>
<evidence type="ECO:0000313" key="1">
    <source>
        <dbReference type="EMBL" id="SHI04375.1"/>
    </source>
</evidence>
<dbReference type="RefSeq" id="WP_021800872.1">
    <property type="nucleotide sequence ID" value="NZ_FQXU01000005.1"/>
</dbReference>
<gene>
    <name evidence="1" type="ORF">SAMN02745941_01699</name>
</gene>
<evidence type="ECO:0000313" key="2">
    <source>
        <dbReference type="Proteomes" id="UP000184241"/>
    </source>
</evidence>
<organism evidence="1 2">
    <name type="scientific">Clostridium intestinale DSM 6191</name>
    <dbReference type="NCBI Taxonomy" id="1121320"/>
    <lineage>
        <taxon>Bacteria</taxon>
        <taxon>Bacillati</taxon>
        <taxon>Bacillota</taxon>
        <taxon>Clostridia</taxon>
        <taxon>Eubacteriales</taxon>
        <taxon>Clostridiaceae</taxon>
        <taxon>Clostridium</taxon>
    </lineage>
</organism>
<protein>
    <submittedName>
        <fullName evidence="1">Uncharacterized protein</fullName>
    </submittedName>
</protein>
<dbReference type="Proteomes" id="UP000184241">
    <property type="component" value="Unassembled WGS sequence"/>
</dbReference>
<name>A0A1M5XX24_9CLOT</name>
<dbReference type="EMBL" id="FQXU01000005">
    <property type="protein sequence ID" value="SHI04375.1"/>
    <property type="molecule type" value="Genomic_DNA"/>
</dbReference>
<accession>A0A1M5XX24</accession>
<sequence>MIKNDFNDNVVSEFLMIIPKLEELDIESFNKDITELYKKYTGYNYLVIENLPYEEIVNLLKPSRIEDYTRLLIVATLIFLEGIKLEDYFRMMKSYNIFNTSIEKGLDTKESTFKIVFLKILESLRDFELPSTLYYQIFNHYKYMGEYAKGEDCLYELIELDSSYQNHLQEYYEFLLILDDNELENGGLNKDEVEESLREL</sequence>